<gene>
    <name evidence="1" type="ORF">DSM112329_03132</name>
</gene>
<evidence type="ECO:0000313" key="1">
    <source>
        <dbReference type="EMBL" id="XAY06264.1"/>
    </source>
</evidence>
<accession>A0AAU7AX29</accession>
<protein>
    <submittedName>
        <fullName evidence="1">Uncharacterized protein</fullName>
    </submittedName>
</protein>
<proteinExistence type="predicted"/>
<dbReference type="AlphaFoldDB" id="A0AAU7AX29"/>
<reference evidence="1" key="1">
    <citation type="submission" date="2022-12" db="EMBL/GenBank/DDBJ databases">
        <title>Paraconexibacter alkalitolerans sp. nov. and Baekduia alba sp. nov., isolated from soil and emended description of the genera Paraconexibacter (Chun et al., 2020) and Baekduia (An et al., 2020).</title>
        <authorList>
            <person name="Vieira S."/>
            <person name="Huber K.J."/>
            <person name="Geppert A."/>
            <person name="Wolf J."/>
            <person name="Neumann-Schaal M."/>
            <person name="Muesken M."/>
            <person name="Overmann J."/>
        </authorList>
    </citation>
    <scope>NUCLEOTIDE SEQUENCE</scope>
    <source>
        <strain evidence="1">AEG42_29</strain>
    </source>
</reference>
<dbReference type="RefSeq" id="WP_354697501.1">
    <property type="nucleotide sequence ID" value="NZ_CP114014.1"/>
</dbReference>
<organism evidence="1">
    <name type="scientific">Paraconexibacter sp. AEG42_29</name>
    <dbReference type="NCBI Taxonomy" id="2997339"/>
    <lineage>
        <taxon>Bacteria</taxon>
        <taxon>Bacillati</taxon>
        <taxon>Actinomycetota</taxon>
        <taxon>Thermoleophilia</taxon>
        <taxon>Solirubrobacterales</taxon>
        <taxon>Paraconexibacteraceae</taxon>
        <taxon>Paraconexibacter</taxon>
    </lineage>
</organism>
<sequence length="62" mass="7036">MATLLFLGPSNDGERDTYVVNEDIDTVVQSLTSDARFVRFTDPGDGEPVWFRADAIRYFYAN</sequence>
<name>A0AAU7AX29_9ACTN</name>
<dbReference type="EMBL" id="CP114014">
    <property type="protein sequence ID" value="XAY06264.1"/>
    <property type="molecule type" value="Genomic_DNA"/>
</dbReference>
<dbReference type="KEGG" id="parq:DSM112329_03132"/>